<dbReference type="EnsemblProtists" id="EOD13920">
    <property type="protein sequence ID" value="EOD13920"/>
    <property type="gene ID" value="EMIHUDRAFT_246598"/>
</dbReference>
<dbReference type="GeneID" id="17260077"/>
<feature type="region of interest" description="Disordered" evidence="1">
    <location>
        <begin position="40"/>
        <end position="60"/>
    </location>
</feature>
<dbReference type="Proteomes" id="UP000013827">
    <property type="component" value="Unassembled WGS sequence"/>
</dbReference>
<dbReference type="KEGG" id="ehx:EMIHUDRAFT_236601"/>
<dbReference type="EnsemblProtists" id="EOD26686">
    <property type="protein sequence ID" value="EOD26686"/>
    <property type="gene ID" value="EMIHUDRAFT_236601"/>
</dbReference>
<sequence length="306" mass="32709">MTVAAARSFRRFNQGWSDGQAFSFGECVQPAFPALSPLRKAESRRQRDIAQAPAAPAPASGPVVNTYNWRQSELAPAPAPAPVVNASNWRLGDPLHLATPGLALKHGAARFDGVNTSNWRLGDTGSLPLHGGERNQEIPATDSSWRLGENHHFNTGSMTELGPSALRPARRDKGDSTAVAATGSNGELFAALGQPRQIAPRESAWRRGESNGSWPPSPTRWLLSRVPSEAGGCEPTACFPLTNTDVTRPQEPRRLTASQSLPALGVLRAGSEHHYRSLAPGLPAARHGRRRLAAGIVPHSNSTVHP</sequence>
<protein>
    <submittedName>
        <fullName evidence="2">Uncharacterized protein</fullName>
    </submittedName>
</protein>
<organism evidence="2 3">
    <name type="scientific">Emiliania huxleyi (strain CCMP1516)</name>
    <dbReference type="NCBI Taxonomy" id="280463"/>
    <lineage>
        <taxon>Eukaryota</taxon>
        <taxon>Haptista</taxon>
        <taxon>Haptophyta</taxon>
        <taxon>Prymnesiophyceae</taxon>
        <taxon>Isochrysidales</taxon>
        <taxon>Noelaerhabdaceae</taxon>
        <taxon>Emiliania</taxon>
    </lineage>
</organism>
<accession>A0A0D3JT51</accession>
<dbReference type="HOGENOM" id="CLU_910391_0_0_1"/>
<keyword evidence="3" id="KW-1185">Reference proteome</keyword>
<dbReference type="RefSeq" id="XP_005779115.1">
    <property type="nucleotide sequence ID" value="XM_005779058.1"/>
</dbReference>
<name>A0A0D3JT51_EMIH1</name>
<dbReference type="AlphaFoldDB" id="A0A0D3JT51"/>
<reference evidence="2" key="2">
    <citation type="submission" date="2024-10" db="UniProtKB">
        <authorList>
            <consortium name="EnsemblProtists"/>
        </authorList>
    </citation>
    <scope>IDENTIFICATION</scope>
</reference>
<feature type="region of interest" description="Disordered" evidence="1">
    <location>
        <begin position="194"/>
        <end position="220"/>
    </location>
</feature>
<reference evidence="3" key="1">
    <citation type="journal article" date="2013" name="Nature">
        <title>Pan genome of the phytoplankton Emiliania underpins its global distribution.</title>
        <authorList>
            <person name="Read B.A."/>
            <person name="Kegel J."/>
            <person name="Klute M.J."/>
            <person name="Kuo A."/>
            <person name="Lefebvre S.C."/>
            <person name="Maumus F."/>
            <person name="Mayer C."/>
            <person name="Miller J."/>
            <person name="Monier A."/>
            <person name="Salamov A."/>
            <person name="Young J."/>
            <person name="Aguilar M."/>
            <person name="Claverie J.M."/>
            <person name="Frickenhaus S."/>
            <person name="Gonzalez K."/>
            <person name="Herman E.K."/>
            <person name="Lin Y.C."/>
            <person name="Napier J."/>
            <person name="Ogata H."/>
            <person name="Sarno A.F."/>
            <person name="Shmutz J."/>
            <person name="Schroeder D."/>
            <person name="de Vargas C."/>
            <person name="Verret F."/>
            <person name="von Dassow P."/>
            <person name="Valentin K."/>
            <person name="Van de Peer Y."/>
            <person name="Wheeler G."/>
            <person name="Dacks J.B."/>
            <person name="Delwiche C.F."/>
            <person name="Dyhrman S.T."/>
            <person name="Glockner G."/>
            <person name="John U."/>
            <person name="Richards T."/>
            <person name="Worden A.Z."/>
            <person name="Zhang X."/>
            <person name="Grigoriev I.V."/>
            <person name="Allen A.E."/>
            <person name="Bidle K."/>
            <person name="Borodovsky M."/>
            <person name="Bowler C."/>
            <person name="Brownlee C."/>
            <person name="Cock J.M."/>
            <person name="Elias M."/>
            <person name="Gladyshev V.N."/>
            <person name="Groth M."/>
            <person name="Guda C."/>
            <person name="Hadaegh A."/>
            <person name="Iglesias-Rodriguez M.D."/>
            <person name="Jenkins J."/>
            <person name="Jones B.M."/>
            <person name="Lawson T."/>
            <person name="Leese F."/>
            <person name="Lindquist E."/>
            <person name="Lobanov A."/>
            <person name="Lomsadze A."/>
            <person name="Malik S.B."/>
            <person name="Marsh M.E."/>
            <person name="Mackinder L."/>
            <person name="Mock T."/>
            <person name="Mueller-Roeber B."/>
            <person name="Pagarete A."/>
            <person name="Parker M."/>
            <person name="Probert I."/>
            <person name="Quesneville H."/>
            <person name="Raines C."/>
            <person name="Rensing S.A."/>
            <person name="Riano-Pachon D.M."/>
            <person name="Richier S."/>
            <person name="Rokitta S."/>
            <person name="Shiraiwa Y."/>
            <person name="Soanes D.M."/>
            <person name="van der Giezen M."/>
            <person name="Wahlund T.M."/>
            <person name="Williams B."/>
            <person name="Wilson W."/>
            <person name="Wolfe G."/>
            <person name="Wurch L.L."/>
        </authorList>
    </citation>
    <scope>NUCLEOTIDE SEQUENCE</scope>
</reference>
<evidence type="ECO:0000313" key="2">
    <source>
        <dbReference type="EnsemblProtists" id="EOD26686"/>
    </source>
</evidence>
<dbReference type="GeneID" id="17272231"/>
<proteinExistence type="predicted"/>
<dbReference type="KEGG" id="ehx:EMIHUDRAFT_246598"/>
<evidence type="ECO:0000256" key="1">
    <source>
        <dbReference type="SAM" id="MobiDB-lite"/>
    </source>
</evidence>
<dbReference type="PaxDb" id="2903-EOD13920"/>
<evidence type="ECO:0000313" key="3">
    <source>
        <dbReference type="Proteomes" id="UP000013827"/>
    </source>
</evidence>
<dbReference type="RefSeq" id="XP_005766349.1">
    <property type="nucleotide sequence ID" value="XM_005766292.1"/>
</dbReference>